<name>A0A151RGR7_CAJCA</name>
<dbReference type="Gramene" id="C.cajan_30097.t">
    <property type="protein sequence ID" value="C.cajan_30097.t"/>
    <property type="gene ID" value="C.cajan_30097"/>
</dbReference>
<comment type="similarity">
    <text evidence="2">Belongs to the tetraspanin (TM4SF) family.</text>
</comment>
<feature type="transmembrane region" description="Helical" evidence="6">
    <location>
        <begin position="116"/>
        <end position="133"/>
    </location>
</feature>
<evidence type="ECO:0000256" key="2">
    <source>
        <dbReference type="ARBA" id="ARBA00006840"/>
    </source>
</evidence>
<evidence type="ECO:0000256" key="5">
    <source>
        <dbReference type="ARBA" id="ARBA00023136"/>
    </source>
</evidence>
<evidence type="ECO:0000256" key="4">
    <source>
        <dbReference type="ARBA" id="ARBA00022989"/>
    </source>
</evidence>
<protein>
    <recommendedName>
        <fullName evidence="9">Tetraspanin-2</fullName>
    </recommendedName>
</protein>
<feature type="non-terminal residue" evidence="7">
    <location>
        <position position="1"/>
    </location>
</feature>
<dbReference type="STRING" id="3821.A0A151RGR7"/>
<keyword evidence="3 6" id="KW-0812">Transmembrane</keyword>
<comment type="subcellular location">
    <subcellularLocation>
        <location evidence="1">Membrane</location>
    </subcellularLocation>
</comment>
<dbReference type="EMBL" id="KQ483754">
    <property type="protein sequence ID" value="KYP41768.1"/>
    <property type="molecule type" value="Genomic_DNA"/>
</dbReference>
<proteinExistence type="inferred from homology"/>
<keyword evidence="4 6" id="KW-1133">Transmembrane helix</keyword>
<sequence length="154" mass="17719">LKNYRKNGFASVLESTKEMTIEMDIEPKFRIISLLISSSTLISILYSNLILQSGCCKPPTACGYNYVNPILWINPVNPMAKPDCYLWSNEQNQLYYNCNACKAGLLRNLRKEWRNANIILIVTVVLISVYLIACSAFKNAQTEDLFHRYKRGWI</sequence>
<evidence type="ECO:0000313" key="7">
    <source>
        <dbReference type="EMBL" id="KYP41768.1"/>
    </source>
</evidence>
<keyword evidence="8" id="KW-1185">Reference proteome</keyword>
<dbReference type="GO" id="GO:0016020">
    <property type="term" value="C:membrane"/>
    <property type="evidence" value="ECO:0007669"/>
    <property type="project" value="UniProtKB-SubCell"/>
</dbReference>
<evidence type="ECO:0008006" key="9">
    <source>
        <dbReference type="Google" id="ProtNLM"/>
    </source>
</evidence>
<evidence type="ECO:0000256" key="6">
    <source>
        <dbReference type="SAM" id="Phobius"/>
    </source>
</evidence>
<gene>
    <name evidence="7" type="ORF">KK1_036876</name>
</gene>
<feature type="transmembrane region" description="Helical" evidence="6">
    <location>
        <begin position="29"/>
        <end position="51"/>
    </location>
</feature>
<evidence type="ECO:0000256" key="1">
    <source>
        <dbReference type="ARBA" id="ARBA00004370"/>
    </source>
</evidence>
<keyword evidence="5 6" id="KW-0472">Membrane</keyword>
<evidence type="ECO:0000313" key="8">
    <source>
        <dbReference type="Proteomes" id="UP000075243"/>
    </source>
</evidence>
<evidence type="ECO:0000256" key="3">
    <source>
        <dbReference type="ARBA" id="ARBA00022692"/>
    </source>
</evidence>
<accession>A0A151RGR7</accession>
<dbReference type="InterPro" id="IPR044991">
    <property type="entry name" value="TET_plant"/>
</dbReference>
<reference evidence="7" key="1">
    <citation type="journal article" date="2012" name="Nat. Biotechnol.">
        <title>Draft genome sequence of pigeonpea (Cajanus cajan), an orphan legume crop of resource-poor farmers.</title>
        <authorList>
            <person name="Varshney R.K."/>
            <person name="Chen W."/>
            <person name="Li Y."/>
            <person name="Bharti A.K."/>
            <person name="Saxena R.K."/>
            <person name="Schlueter J.A."/>
            <person name="Donoghue M.T."/>
            <person name="Azam S."/>
            <person name="Fan G."/>
            <person name="Whaley A.M."/>
            <person name="Farmer A.D."/>
            <person name="Sheridan J."/>
            <person name="Iwata A."/>
            <person name="Tuteja R."/>
            <person name="Penmetsa R.V."/>
            <person name="Wu W."/>
            <person name="Upadhyaya H.D."/>
            <person name="Yang S.P."/>
            <person name="Shah T."/>
            <person name="Saxena K.B."/>
            <person name="Michael T."/>
            <person name="McCombie W.R."/>
            <person name="Yang B."/>
            <person name="Zhang G."/>
            <person name="Yang H."/>
            <person name="Wang J."/>
            <person name="Spillane C."/>
            <person name="Cook D.R."/>
            <person name="May G.D."/>
            <person name="Xu X."/>
            <person name="Jackson S.A."/>
        </authorList>
    </citation>
    <scope>NUCLEOTIDE SEQUENCE [LARGE SCALE GENOMIC DNA]</scope>
</reference>
<dbReference type="GO" id="GO:0009734">
    <property type="term" value="P:auxin-activated signaling pathway"/>
    <property type="evidence" value="ECO:0007669"/>
    <property type="project" value="InterPro"/>
</dbReference>
<dbReference type="AlphaFoldDB" id="A0A151RGR7"/>
<dbReference type="PANTHER" id="PTHR32191">
    <property type="entry name" value="TETRASPANIN-8-RELATED"/>
    <property type="match status" value="1"/>
</dbReference>
<dbReference type="OMA" id="CKTWEND"/>
<organism evidence="7 8">
    <name type="scientific">Cajanus cajan</name>
    <name type="common">Pigeon pea</name>
    <name type="synonym">Cajanus indicus</name>
    <dbReference type="NCBI Taxonomy" id="3821"/>
    <lineage>
        <taxon>Eukaryota</taxon>
        <taxon>Viridiplantae</taxon>
        <taxon>Streptophyta</taxon>
        <taxon>Embryophyta</taxon>
        <taxon>Tracheophyta</taxon>
        <taxon>Spermatophyta</taxon>
        <taxon>Magnoliopsida</taxon>
        <taxon>eudicotyledons</taxon>
        <taxon>Gunneridae</taxon>
        <taxon>Pentapetalae</taxon>
        <taxon>rosids</taxon>
        <taxon>fabids</taxon>
        <taxon>Fabales</taxon>
        <taxon>Fabaceae</taxon>
        <taxon>Papilionoideae</taxon>
        <taxon>50 kb inversion clade</taxon>
        <taxon>NPAAA clade</taxon>
        <taxon>indigoferoid/millettioid clade</taxon>
        <taxon>Phaseoleae</taxon>
        <taxon>Cajanus</taxon>
    </lineage>
</organism>
<dbReference type="Proteomes" id="UP000075243">
    <property type="component" value="Unassembled WGS sequence"/>
</dbReference>